<dbReference type="PATRIC" id="fig|421052.3.peg.3252"/>
<evidence type="ECO:0000256" key="10">
    <source>
        <dbReference type="HAMAP-Rule" id="MF_01486"/>
    </source>
</evidence>
<dbReference type="STRING" id="632955.GCA_000829675_02998"/>
<dbReference type="GO" id="GO:0003677">
    <property type="term" value="F:DNA binding"/>
    <property type="evidence" value="ECO:0007669"/>
    <property type="project" value="UniProtKB-UniRule"/>
</dbReference>
<dbReference type="InterPro" id="IPR027417">
    <property type="entry name" value="P-loop_NTPase"/>
</dbReference>
<dbReference type="SUPFAM" id="SSF52540">
    <property type="entry name" value="P-loop containing nucleoside triphosphate hydrolases"/>
    <property type="match status" value="2"/>
</dbReference>
<evidence type="ECO:0000256" key="2">
    <source>
        <dbReference type="ARBA" id="ARBA00022741"/>
    </source>
</evidence>
<dbReference type="Pfam" id="PF04257">
    <property type="entry name" value="Exonuc_V_gamma"/>
    <property type="match status" value="1"/>
</dbReference>
<dbReference type="GO" id="GO:0003678">
    <property type="term" value="F:DNA helicase activity"/>
    <property type="evidence" value="ECO:0007669"/>
    <property type="project" value="UniProtKB-UniRule"/>
</dbReference>
<dbReference type="InterPro" id="IPR006697">
    <property type="entry name" value="RecC"/>
</dbReference>
<keyword evidence="7 10" id="KW-0067">ATP-binding</keyword>
<dbReference type="Gene3D" id="3.40.50.10930">
    <property type="match status" value="2"/>
</dbReference>
<dbReference type="Gene3D" id="3.40.50.300">
    <property type="entry name" value="P-loop containing nucleotide triphosphate hydrolases"/>
    <property type="match status" value="2"/>
</dbReference>
<evidence type="ECO:0000256" key="7">
    <source>
        <dbReference type="ARBA" id="ARBA00022840"/>
    </source>
</evidence>
<protein>
    <recommendedName>
        <fullName evidence="10">RecBCD enzyme subunit RecC</fullName>
    </recommendedName>
    <alternativeName>
        <fullName evidence="10">Exonuclease V subunit RecC</fullName>
        <shortName evidence="10">ExoV subunit RecC</shortName>
    </alternativeName>
    <alternativeName>
        <fullName evidence="10">Helicase/nuclease RecBCD subunit RecC</fullName>
    </alternativeName>
</protein>
<keyword evidence="8 10" id="KW-0238">DNA-binding</keyword>
<keyword evidence="3 10" id="KW-0227">DNA damage</keyword>
<dbReference type="eggNOG" id="COG1330">
    <property type="taxonomic scope" value="Bacteria"/>
</dbReference>
<dbReference type="GO" id="GO:0005524">
    <property type="term" value="F:ATP binding"/>
    <property type="evidence" value="ECO:0007669"/>
    <property type="project" value="UniProtKB-UniRule"/>
</dbReference>
<evidence type="ECO:0000256" key="9">
    <source>
        <dbReference type="ARBA" id="ARBA00023204"/>
    </source>
</evidence>
<evidence type="ECO:0000313" key="12">
    <source>
        <dbReference type="EMBL" id="EPF70299.1"/>
    </source>
</evidence>
<dbReference type="PANTHER" id="PTHR30591:SF1">
    <property type="entry name" value="RECBCD ENZYME SUBUNIT RECC"/>
    <property type="match status" value="1"/>
</dbReference>
<dbReference type="InterPro" id="IPR011335">
    <property type="entry name" value="Restrct_endonuc-II-like"/>
</dbReference>
<keyword evidence="5 10" id="KW-0347">Helicase</keyword>
<keyword evidence="1 10" id="KW-0540">Nuclease</keyword>
<comment type="caution">
    <text evidence="12">The sequence shown here is derived from an EMBL/GenBank/DDBJ whole genome shotgun (WGS) entry which is preliminary data.</text>
</comment>
<keyword evidence="9 10" id="KW-0234">DNA repair</keyword>
<sequence>MTDGSGVIRGNMGIHVIQSQRIDVLLNAAVNMTTRLSRDVFSVFKAQHFVTPSTAVEQWLVQKISEQQGISANYQFHQSIRGLQWYAYQQLLEDKDKVRKSNIPRLIIKWRVFQLLKPMIETDEISLPTDHPVFSLIQRIYDSAALLENGIEKQLKKQRMLYWVAQQVSRLFSHYMVYRGQCQRGCAVGQCSCPSNWLQAWGNDRALDIEAQFGLFDQQISTFQLEQAEQLEQWQRWLWQQGFQQDFLEIEQIDQEFWRVLSDETQVKQALAQLPSQLIIFTLLELPPSQLSFLRRLGQYIDILILHYNPSQEYWADSVDPNWKKQYDLKVKQRFIDKHPEANDAEIAEFFQAFTMNFNAEVRESRHPLLTRFGKQARDHFSLLSHLSSGEEGKWIDAFVDEQPSHLLSQIQSDILYLVEPVAQSYALAEDDDSIQIHVCHSTLRQLEVLKEQLSHWLAQSTAEQPRRPSDILVLVPNLADSEALIRNVFPHIAQPNSVFIPVKIAGVVALDVQNAWYAVLGRIQLSQGRFGFDEFAEWLALSANQTRYGLDIDMTERMLALLSGAGFKRGLDPVQLSRHLPADDQDYRYSFKFALDRLALGLAIPEPRIFADVLASADVSRDDFELVSILIEIYQDFAKRRDWMILHELGQARSVDRWLWCLLQDLNEYQQAGVDVLKPVVDIVKKQETMLTLACFYAGQEQSKLYQFQLPLPYLLDEIQSALDMQVDQAVPTGQVTFCQLGQIRPVPYQLIVMLNLDSGTFPSRNQQVPFDLMQLLRPQLGDRSRLEDDQGAFLDALLLAQQQLWLFYNGFDMQDAEPRDPSSVVQELCQHLAFICREPEQGTTSTALSAVEQALEIPVQIRQLYRIHCLQPFDPVGFQSEENTRYQDHWFYLAQQLQNKDHNVQRQPWVNAALDIEPMLVKVLQANHWMQDVLFPARLYLKCLGVENVQSLDTQDQSEPLLLDGLGRYQIRAALQRQQLSQQDSIALADLDPALYQDQLPVGKVRQSAWQSSLQEQQALLLRLQHYAVAPTQTTQVQWRMRPDLSMNLTVPAHQVKDWVGLEASSARAKRRAQLWLSYLLWLNYLNLDDEQAQQLRRIVVFSDATIICEGITTQQAKGYLAEWFKAYDYAQQQPLVLPAALLLQAAETSKSLNWTATETHWELEDFDRLLSSWQADAARFVSSFSPEQNEATMLHRDWQFILHEQDSRALLKDACDRYSYALYQPIYQYQHQAED</sequence>
<dbReference type="SUPFAM" id="SSF52980">
    <property type="entry name" value="Restriction endonuclease-like"/>
    <property type="match status" value="1"/>
</dbReference>
<comment type="miscellaneous">
    <text evidence="10">In the RecBCD complex, RecB has a slow 3'-5' helicase, an exonuclease activity and loads RecA onto ssDNA, RecD has a fast 5'-3' helicase activity, while RecC stimulates the ATPase and processivity of the RecB helicase and contributes to recognition of the Chi site.</text>
</comment>
<accession>S3N7P5</accession>
<dbReference type="HOGENOM" id="CLU_007162_0_0_6"/>
<evidence type="ECO:0000256" key="8">
    <source>
        <dbReference type="ARBA" id="ARBA00023125"/>
    </source>
</evidence>
<comment type="similarity">
    <text evidence="10">Belongs to the RecC family.</text>
</comment>
<dbReference type="PIRSF" id="PIRSF000980">
    <property type="entry name" value="RecC"/>
    <property type="match status" value="1"/>
</dbReference>
<feature type="domain" description="RecC C-terminal" evidence="11">
    <location>
        <begin position="938"/>
        <end position="1150"/>
    </location>
</feature>
<comment type="function">
    <text evidence="10">A helicase/nuclease that prepares dsDNA breaks (DSB) for recombinational DNA repair. Binds to DSBs and unwinds DNA via a highly rapid and processive ATP-dependent bidirectional helicase activity. Unwinds dsDNA until it encounters a Chi (crossover hotspot instigator) sequence from the 3' direction. Cuts ssDNA a few nucleotides 3' to the Chi site. The properties and activities of the enzyme are changed at Chi. The Chi-altered holoenzyme produces a long 3'-ssDNA overhang and facilitates RecA-binding to the ssDNA for homologous DNA recombination and repair. Holoenzyme degrades any linearized DNA that is unable to undergo homologous recombination. In the holoenzyme this subunit recognizes the wild-type Chi sequence, and when added to isolated RecB increases its ATP-dependent helicase processivity.</text>
</comment>
<proteinExistence type="inferred from homology"/>
<dbReference type="GO" id="GO:0000724">
    <property type="term" value="P:double-strand break repair via homologous recombination"/>
    <property type="evidence" value="ECO:0007669"/>
    <property type="project" value="UniProtKB-UniRule"/>
</dbReference>
<dbReference type="PANTHER" id="PTHR30591">
    <property type="entry name" value="RECBCD ENZYME SUBUNIT RECC"/>
    <property type="match status" value="1"/>
</dbReference>
<evidence type="ECO:0000259" key="11">
    <source>
        <dbReference type="Pfam" id="PF17946"/>
    </source>
</evidence>
<dbReference type="Pfam" id="PF17946">
    <property type="entry name" value="RecC_C"/>
    <property type="match status" value="1"/>
</dbReference>
<comment type="subunit">
    <text evidence="10">Heterotrimer of RecB, RecC and RecD. All subunits contribute to DNA-binding.</text>
</comment>
<name>S3N7P5_9GAMM</name>
<dbReference type="EMBL" id="ATGI01000038">
    <property type="protein sequence ID" value="EPF70299.1"/>
    <property type="molecule type" value="Genomic_DNA"/>
</dbReference>
<organism evidence="12 13">
    <name type="scientific">Acinetobacter rudis CIP 110305</name>
    <dbReference type="NCBI Taxonomy" id="421052"/>
    <lineage>
        <taxon>Bacteria</taxon>
        <taxon>Pseudomonadati</taxon>
        <taxon>Pseudomonadota</taxon>
        <taxon>Gammaproteobacteria</taxon>
        <taxon>Moraxellales</taxon>
        <taxon>Moraxellaceae</taxon>
        <taxon>Acinetobacter</taxon>
    </lineage>
</organism>
<dbReference type="GO" id="GO:0008854">
    <property type="term" value="F:exodeoxyribonuclease V activity"/>
    <property type="evidence" value="ECO:0007669"/>
    <property type="project" value="InterPro"/>
</dbReference>
<dbReference type="GO" id="GO:0009338">
    <property type="term" value="C:exodeoxyribonuclease V complex"/>
    <property type="evidence" value="ECO:0007669"/>
    <property type="project" value="InterPro"/>
</dbReference>
<evidence type="ECO:0000256" key="4">
    <source>
        <dbReference type="ARBA" id="ARBA00022801"/>
    </source>
</evidence>
<evidence type="ECO:0000256" key="1">
    <source>
        <dbReference type="ARBA" id="ARBA00022722"/>
    </source>
</evidence>
<keyword evidence="13" id="KW-1185">Reference proteome</keyword>
<keyword evidence="6 10" id="KW-0269">Exonuclease</keyword>
<keyword evidence="4 10" id="KW-0378">Hydrolase</keyword>
<keyword evidence="2 10" id="KW-0547">Nucleotide-binding</keyword>
<dbReference type="Proteomes" id="UP000014568">
    <property type="component" value="Unassembled WGS sequence"/>
</dbReference>
<evidence type="ECO:0000256" key="5">
    <source>
        <dbReference type="ARBA" id="ARBA00022806"/>
    </source>
</evidence>
<dbReference type="InterPro" id="IPR041500">
    <property type="entry name" value="RecC_C"/>
</dbReference>
<dbReference type="HAMAP" id="MF_01486">
    <property type="entry name" value="RecC"/>
    <property type="match status" value="1"/>
</dbReference>
<evidence type="ECO:0000313" key="13">
    <source>
        <dbReference type="Proteomes" id="UP000014568"/>
    </source>
</evidence>
<dbReference type="AlphaFoldDB" id="S3N7P5"/>
<gene>
    <name evidence="10" type="primary">recC</name>
    <name evidence="12" type="ORF">F945_03318</name>
</gene>
<reference evidence="12 13" key="1">
    <citation type="submission" date="2013-06" db="EMBL/GenBank/DDBJ databases">
        <title>The Genome Sequence of Acinetobacter rudis CIP 110305.</title>
        <authorList>
            <consortium name="The Broad Institute Genome Sequencing Platform"/>
            <consortium name="The Broad Institute Genome Sequencing Center for Infectious Disease"/>
            <person name="Cerqueira G."/>
            <person name="Feldgarden M."/>
            <person name="Courvalin P."/>
            <person name="Perichon B."/>
            <person name="Grillot-Courvalin C."/>
            <person name="Clermont D."/>
            <person name="Rocha E."/>
            <person name="Yoon E.-J."/>
            <person name="Nemec A."/>
            <person name="Young S.K."/>
            <person name="Zeng Q."/>
            <person name="Gargeya S."/>
            <person name="Fitzgerald M."/>
            <person name="Abouelleil A."/>
            <person name="Alvarado L."/>
            <person name="Berlin A.M."/>
            <person name="Chapman S.B."/>
            <person name="Dewar J."/>
            <person name="Goldberg J."/>
            <person name="Griggs A."/>
            <person name="Gujja S."/>
            <person name="Hansen M."/>
            <person name="Howarth C."/>
            <person name="Imamovic A."/>
            <person name="Larimer J."/>
            <person name="McCowan C."/>
            <person name="Murphy C."/>
            <person name="Pearson M."/>
            <person name="Priest M."/>
            <person name="Roberts A."/>
            <person name="Saif S."/>
            <person name="Shea T."/>
            <person name="Sykes S."/>
            <person name="Wortman J."/>
            <person name="Nusbaum C."/>
            <person name="Birren B."/>
        </authorList>
    </citation>
    <scope>NUCLEOTIDE SEQUENCE [LARGE SCALE GENOMIC DNA]</scope>
    <source>
        <strain evidence="12 13">CIP 110305</strain>
    </source>
</reference>
<evidence type="ECO:0000256" key="3">
    <source>
        <dbReference type="ARBA" id="ARBA00022763"/>
    </source>
</evidence>
<evidence type="ECO:0000256" key="6">
    <source>
        <dbReference type="ARBA" id="ARBA00022839"/>
    </source>
</evidence>